<comment type="caution">
    <text evidence="2">The sequence shown here is derived from an EMBL/GenBank/DDBJ whole genome shotgun (WGS) entry which is preliminary data.</text>
</comment>
<name>A0A9W4UJZ6_9PLEO</name>
<sequence>MLCAPCTFRSGCNRLPCSTCSRCMASHGTHAPLGKPGEKPRSAHPLERLQLRSGPAASVPSSERFLSDTAASRECCMYLVMHSAYTCMYMYSTAQHSTARDSRWTVHHPSDGSTRAECLSRQDTDDGSLESGELRNNRLDHNGDDGQPTCSAADGRRRQPRSIMLEALRVRATALFLICGLELGSTQGTDIGQAAISTNPSCAARTGQDRRRSPCQNVLGGWTCSWPVRF</sequence>
<keyword evidence="3" id="KW-1185">Reference proteome</keyword>
<proteinExistence type="predicted"/>
<dbReference type="EMBL" id="CAOQHR010000006">
    <property type="protein sequence ID" value="CAI6336719.1"/>
    <property type="molecule type" value="Genomic_DNA"/>
</dbReference>
<feature type="region of interest" description="Disordered" evidence="1">
    <location>
        <begin position="104"/>
        <end position="156"/>
    </location>
</feature>
<evidence type="ECO:0000313" key="3">
    <source>
        <dbReference type="Proteomes" id="UP001152607"/>
    </source>
</evidence>
<accession>A0A9W4UJZ6</accession>
<protein>
    <submittedName>
        <fullName evidence="2">Uncharacterized protein</fullName>
    </submittedName>
</protein>
<organism evidence="2 3">
    <name type="scientific">Periconia digitata</name>
    <dbReference type="NCBI Taxonomy" id="1303443"/>
    <lineage>
        <taxon>Eukaryota</taxon>
        <taxon>Fungi</taxon>
        <taxon>Dikarya</taxon>
        <taxon>Ascomycota</taxon>
        <taxon>Pezizomycotina</taxon>
        <taxon>Dothideomycetes</taxon>
        <taxon>Pleosporomycetidae</taxon>
        <taxon>Pleosporales</taxon>
        <taxon>Massarineae</taxon>
        <taxon>Periconiaceae</taxon>
        <taxon>Periconia</taxon>
    </lineage>
</organism>
<evidence type="ECO:0000256" key="1">
    <source>
        <dbReference type="SAM" id="MobiDB-lite"/>
    </source>
</evidence>
<gene>
    <name evidence="2" type="ORF">PDIGIT_LOCUS9825</name>
</gene>
<reference evidence="2" key="1">
    <citation type="submission" date="2023-01" db="EMBL/GenBank/DDBJ databases">
        <authorList>
            <person name="Van Ghelder C."/>
            <person name="Rancurel C."/>
        </authorList>
    </citation>
    <scope>NUCLEOTIDE SEQUENCE</scope>
    <source>
        <strain evidence="2">CNCM I-4278</strain>
    </source>
</reference>
<dbReference type="Proteomes" id="UP001152607">
    <property type="component" value="Unassembled WGS sequence"/>
</dbReference>
<feature type="compositionally biased region" description="Basic and acidic residues" evidence="1">
    <location>
        <begin position="132"/>
        <end position="144"/>
    </location>
</feature>
<evidence type="ECO:0000313" key="2">
    <source>
        <dbReference type="EMBL" id="CAI6336719.1"/>
    </source>
</evidence>
<dbReference type="AlphaFoldDB" id="A0A9W4UJZ6"/>